<keyword evidence="2" id="KW-1185">Reference proteome</keyword>
<gene>
    <name evidence="1" type="ORF">GCM10008916_12150</name>
</gene>
<dbReference type="Proteomes" id="UP001501764">
    <property type="component" value="Unassembled WGS sequence"/>
</dbReference>
<protein>
    <recommendedName>
        <fullName evidence="3">MYM-type domain-containing protein</fullName>
    </recommendedName>
</protein>
<name>A0ABN1LLJ7_9CLOT</name>
<sequence length="64" mass="7845">MVYKKYIKAIIDMDSLDNIEDYNEIIYCKFCNRKIDDNYYIDQSNLDIYCSIECYTNKIENDYK</sequence>
<reference evidence="1 2" key="1">
    <citation type="journal article" date="2019" name="Int. J. Syst. Evol. Microbiol.">
        <title>The Global Catalogue of Microorganisms (GCM) 10K type strain sequencing project: providing services to taxonomists for standard genome sequencing and annotation.</title>
        <authorList>
            <consortium name="The Broad Institute Genomics Platform"/>
            <consortium name="The Broad Institute Genome Sequencing Center for Infectious Disease"/>
            <person name="Wu L."/>
            <person name="Ma J."/>
        </authorList>
    </citation>
    <scope>NUCLEOTIDE SEQUENCE [LARGE SCALE GENOMIC DNA]</scope>
    <source>
        <strain evidence="1 2">JCM 6485</strain>
    </source>
</reference>
<evidence type="ECO:0000313" key="1">
    <source>
        <dbReference type="EMBL" id="GAA0857636.1"/>
    </source>
</evidence>
<evidence type="ECO:0000313" key="2">
    <source>
        <dbReference type="Proteomes" id="UP001501764"/>
    </source>
</evidence>
<organism evidence="1 2">
    <name type="scientific">Clostridium nitritogenes</name>
    <dbReference type="NCBI Taxonomy" id="83340"/>
    <lineage>
        <taxon>Bacteria</taxon>
        <taxon>Bacillati</taxon>
        <taxon>Bacillota</taxon>
        <taxon>Clostridia</taxon>
        <taxon>Eubacteriales</taxon>
        <taxon>Clostridiaceae</taxon>
        <taxon>Clostridium</taxon>
    </lineage>
</organism>
<dbReference type="RefSeq" id="WP_224167911.1">
    <property type="nucleotide sequence ID" value="NZ_BAAACO010000001.1"/>
</dbReference>
<accession>A0ABN1LLJ7</accession>
<comment type="caution">
    <text evidence="1">The sequence shown here is derived from an EMBL/GenBank/DDBJ whole genome shotgun (WGS) entry which is preliminary data.</text>
</comment>
<dbReference type="EMBL" id="BAAACO010000001">
    <property type="protein sequence ID" value="GAA0857636.1"/>
    <property type="molecule type" value="Genomic_DNA"/>
</dbReference>
<proteinExistence type="predicted"/>
<evidence type="ECO:0008006" key="3">
    <source>
        <dbReference type="Google" id="ProtNLM"/>
    </source>
</evidence>